<feature type="transmembrane region" description="Helical" evidence="1">
    <location>
        <begin position="327"/>
        <end position="348"/>
    </location>
</feature>
<keyword evidence="1" id="KW-1133">Transmembrane helix</keyword>
<gene>
    <name evidence="2" type="ORF">PSNMU_V1.4_AUG-EV-PASAV3_0053610</name>
</gene>
<evidence type="ECO:0000256" key="1">
    <source>
        <dbReference type="SAM" id="Phobius"/>
    </source>
</evidence>
<dbReference type="EMBL" id="CAACVS010000172">
    <property type="protein sequence ID" value="VEU38540.1"/>
    <property type="molecule type" value="Genomic_DNA"/>
</dbReference>
<dbReference type="Proteomes" id="UP000291116">
    <property type="component" value="Unassembled WGS sequence"/>
</dbReference>
<keyword evidence="3" id="KW-1185">Reference proteome</keyword>
<evidence type="ECO:0000313" key="3">
    <source>
        <dbReference type="Proteomes" id="UP000291116"/>
    </source>
</evidence>
<reference evidence="2 3" key="1">
    <citation type="submission" date="2019-01" db="EMBL/GenBank/DDBJ databases">
        <authorList>
            <person name="Ferrante I. M."/>
        </authorList>
    </citation>
    <scope>NUCLEOTIDE SEQUENCE [LARGE SCALE GENOMIC DNA]</scope>
    <source>
        <strain evidence="2 3">B856</strain>
    </source>
</reference>
<feature type="transmembrane region" description="Helical" evidence="1">
    <location>
        <begin position="246"/>
        <end position="263"/>
    </location>
</feature>
<sequence>MLSKDGFKRYCKFGACQEKRSIKNQKHHQTNLAVASTCEVCFCETPSTDIKRETMTLRISMPTVRKVLFLPLLYAVVATQTCISAGFSPARQPPSTERRGRFGRVVPFPGHARGRIKSRERGVTAIRGGGRRDRDEAEDEPLLDCGGTVAGLFGNLRIPASLIAGASLGSAFALPLLESDGPMFGFAKRMYSFLMLTALGSMLLVVILSTICMNDIAISPPRRSKSVFDYINEHYSLEWITVKSNFYYGALSFVVGAAFRAWVSISCPVFGRGIVGFLTSMTLISVANLIEKSSCQSGGCSIQQRFTKHRNEVVAKSKTNPVYGAGVLVWASSAGYLIFKIPHIYLYLSKL</sequence>
<keyword evidence="1" id="KW-0812">Transmembrane</keyword>
<feature type="transmembrane region" description="Helical" evidence="1">
    <location>
        <begin position="190"/>
        <end position="211"/>
    </location>
</feature>
<evidence type="ECO:0000313" key="2">
    <source>
        <dbReference type="EMBL" id="VEU38540.1"/>
    </source>
</evidence>
<organism evidence="2 3">
    <name type="scientific">Pseudo-nitzschia multistriata</name>
    <dbReference type="NCBI Taxonomy" id="183589"/>
    <lineage>
        <taxon>Eukaryota</taxon>
        <taxon>Sar</taxon>
        <taxon>Stramenopiles</taxon>
        <taxon>Ochrophyta</taxon>
        <taxon>Bacillariophyta</taxon>
        <taxon>Bacillariophyceae</taxon>
        <taxon>Bacillariophycidae</taxon>
        <taxon>Bacillariales</taxon>
        <taxon>Bacillariaceae</taxon>
        <taxon>Pseudo-nitzschia</taxon>
    </lineage>
</organism>
<accession>A0A448Z955</accession>
<protein>
    <submittedName>
        <fullName evidence="2">Uncharacterized protein</fullName>
    </submittedName>
</protein>
<name>A0A448Z955_9STRA</name>
<feature type="transmembrane region" description="Helical" evidence="1">
    <location>
        <begin position="270"/>
        <end position="290"/>
    </location>
</feature>
<dbReference type="AlphaFoldDB" id="A0A448Z955"/>
<feature type="transmembrane region" description="Helical" evidence="1">
    <location>
        <begin position="158"/>
        <end position="178"/>
    </location>
</feature>
<proteinExistence type="predicted"/>
<keyword evidence="1" id="KW-0472">Membrane</keyword>